<protein>
    <submittedName>
        <fullName evidence="2">Uncharacterized protein</fullName>
    </submittedName>
</protein>
<evidence type="ECO:0000256" key="1">
    <source>
        <dbReference type="ARBA" id="ARBA00023002"/>
    </source>
</evidence>
<dbReference type="HOGENOM" id="CLU_019145_1_0_1"/>
<dbReference type="InterPro" id="IPR025337">
    <property type="entry name" value="Questin_oxidase-like"/>
</dbReference>
<dbReference type="OrthoDB" id="10004862at2759"/>
<dbReference type="RefSeq" id="XP_012179472.1">
    <property type="nucleotide sequence ID" value="XM_012324082.1"/>
</dbReference>
<dbReference type="AlphaFoldDB" id="J4H1Q6"/>
<dbReference type="STRING" id="599839.J4H1Q6"/>
<keyword evidence="1" id="KW-0560">Oxidoreductase</keyword>
<dbReference type="InParanoid" id="J4H1Q6"/>
<organism evidence="2 3">
    <name type="scientific">Fibroporia radiculosa</name>
    <dbReference type="NCBI Taxonomy" id="599839"/>
    <lineage>
        <taxon>Eukaryota</taxon>
        <taxon>Fungi</taxon>
        <taxon>Dikarya</taxon>
        <taxon>Basidiomycota</taxon>
        <taxon>Agaricomycotina</taxon>
        <taxon>Agaricomycetes</taxon>
        <taxon>Polyporales</taxon>
        <taxon>Fibroporiaceae</taxon>
        <taxon>Fibroporia</taxon>
    </lineage>
</organism>
<evidence type="ECO:0000313" key="3">
    <source>
        <dbReference type="Proteomes" id="UP000006352"/>
    </source>
</evidence>
<dbReference type="EMBL" id="HE796971">
    <property type="protein sequence ID" value="CCM00189.1"/>
    <property type="molecule type" value="Genomic_DNA"/>
</dbReference>
<accession>J4H1Q6</accession>
<evidence type="ECO:0000313" key="2">
    <source>
        <dbReference type="EMBL" id="CCM00189.1"/>
    </source>
</evidence>
<proteinExistence type="predicted"/>
<keyword evidence="3" id="KW-1185">Reference proteome</keyword>
<reference evidence="2 3" key="1">
    <citation type="journal article" date="2012" name="Appl. Environ. Microbiol.">
        <title>Short-read sequencing for genomic analysis of the brown rot fungus Fibroporia radiculosa.</title>
        <authorList>
            <person name="Tang J.D."/>
            <person name="Perkins A.D."/>
            <person name="Sonstegard T.S."/>
            <person name="Schroeder S.G."/>
            <person name="Burgess S.C."/>
            <person name="Diehl S.V."/>
        </authorList>
    </citation>
    <scope>NUCLEOTIDE SEQUENCE [LARGE SCALE GENOMIC DNA]</scope>
    <source>
        <strain evidence="2 3">TFFH 294</strain>
    </source>
</reference>
<name>J4H1Q6_9APHY</name>
<gene>
    <name evidence="2" type="ORF">FIBRA_02217</name>
</gene>
<dbReference type="GO" id="GO:0016491">
    <property type="term" value="F:oxidoreductase activity"/>
    <property type="evidence" value="ECO:0007669"/>
    <property type="project" value="UniProtKB-KW"/>
</dbReference>
<dbReference type="Proteomes" id="UP000006352">
    <property type="component" value="Unassembled WGS sequence"/>
</dbReference>
<dbReference type="PANTHER" id="PTHR35870:SF1">
    <property type="entry name" value="PROTEIN, PUTATIVE (AFU_ORTHOLOGUE AFUA_5G03330)-RELATED"/>
    <property type="match status" value="1"/>
</dbReference>
<dbReference type="Pfam" id="PF14027">
    <property type="entry name" value="Questin_oxidase"/>
    <property type="match status" value="1"/>
</dbReference>
<dbReference type="PANTHER" id="PTHR35870">
    <property type="entry name" value="PROTEIN, PUTATIVE (AFU_ORTHOLOGUE AFUA_5G03330)-RELATED"/>
    <property type="match status" value="1"/>
</dbReference>
<dbReference type="GeneID" id="24095100"/>
<sequence length="513" mass="57084">MTASEELDALFPLPTRRQDSFCPDWLPGVTSESKLAVSRVLKANHEQRHAFINEYGFHNHTSHHLLAVFALGAPPPIFDAIFGDHKSRTLPTLESPGVIDEDNFFEHLGKRVYYDAYLQHFHKVVLEKGASAAMEEYLFSPAANFSETQSDSQRQMLTRTFSMLFHPMIYLGYGLEFGIPGLVAEGLAQIATHPLQGEGLITREEFRTQSGVTTGASGFVSSFASLLLNKERSLSAPKSTNVHALTILARVLRDERFSSTSIRFAPVGHRSEILSHYSQVLAELGDVLRSYVKEWYMDYDDPARVESKVEELCWTNTLLYSVGGWGGRNVKAGKTFTADFFLMHMVTSSIFVSSTVTYLSPSSIVQFLRAYFISSIAWWVARGRPLLPIREFYAAVTATPVPYGTVNVKPTHGTLSTEVAPSNPWLPILQTTIVHQDDHIGKLQRALAHFATKYGDRPKGHLSVLADVDDVSLDGVEVLDGTLFIRAAGLTANELGWMKEGQARGEWSIDAFY</sequence>